<feature type="active site" evidence="13">
    <location>
        <position position="15"/>
    </location>
</feature>
<dbReference type="InterPro" id="IPR005905">
    <property type="entry name" value="D_ala_D_ala"/>
</dbReference>
<feature type="binding site" evidence="14">
    <location>
        <begin position="168"/>
        <end position="170"/>
    </location>
    <ligand>
        <name>ATP</name>
        <dbReference type="ChEBI" id="CHEBI:30616"/>
    </ligand>
</feature>
<dbReference type="Proteomes" id="UP000183975">
    <property type="component" value="Unassembled WGS sequence"/>
</dbReference>
<name>A0A1M6Z351_9FIRM</name>
<dbReference type="InterPro" id="IPR013815">
    <property type="entry name" value="ATP_grasp_subdomain_1"/>
</dbReference>
<comment type="catalytic activity">
    <reaction evidence="12">
        <text>2 D-alanine + ATP = D-alanyl-D-alanine + ADP + phosphate + H(+)</text>
        <dbReference type="Rhea" id="RHEA:11224"/>
        <dbReference type="ChEBI" id="CHEBI:15378"/>
        <dbReference type="ChEBI" id="CHEBI:30616"/>
        <dbReference type="ChEBI" id="CHEBI:43474"/>
        <dbReference type="ChEBI" id="CHEBI:57416"/>
        <dbReference type="ChEBI" id="CHEBI:57822"/>
        <dbReference type="ChEBI" id="CHEBI:456216"/>
        <dbReference type="EC" id="6.3.2.4"/>
    </reaction>
</comment>
<dbReference type="PANTHER" id="PTHR23132:SF25">
    <property type="entry name" value="D-ALANINE--D-ALANINE LIGASE A"/>
    <property type="match status" value="1"/>
</dbReference>
<dbReference type="EC" id="6.3.2.4" evidence="12"/>
<dbReference type="GO" id="GO:0005829">
    <property type="term" value="C:cytosol"/>
    <property type="evidence" value="ECO:0007669"/>
    <property type="project" value="TreeGrafter"/>
</dbReference>
<dbReference type="InterPro" id="IPR016185">
    <property type="entry name" value="PreATP-grasp_dom_sf"/>
</dbReference>
<dbReference type="GO" id="GO:0008360">
    <property type="term" value="P:regulation of cell shape"/>
    <property type="evidence" value="ECO:0007669"/>
    <property type="project" value="UniProtKB-KW"/>
</dbReference>
<feature type="active site" evidence="13">
    <location>
        <position position="176"/>
    </location>
</feature>
<dbReference type="NCBIfam" id="TIGR01205">
    <property type="entry name" value="D_ala_D_alaTIGR"/>
    <property type="match status" value="1"/>
</dbReference>
<dbReference type="GO" id="GO:0046872">
    <property type="term" value="F:metal ion binding"/>
    <property type="evidence" value="ECO:0007669"/>
    <property type="project" value="UniProtKB-KW"/>
</dbReference>
<evidence type="ECO:0000256" key="10">
    <source>
        <dbReference type="ARBA" id="ARBA00023211"/>
    </source>
</evidence>
<dbReference type="InterPro" id="IPR058165">
    <property type="entry name" value="VanA-like"/>
</dbReference>
<dbReference type="UniPathway" id="UPA00219"/>
<dbReference type="GO" id="GO:0071555">
    <property type="term" value="P:cell wall organization"/>
    <property type="evidence" value="ECO:0007669"/>
    <property type="project" value="UniProtKB-KW"/>
</dbReference>
<comment type="cofactor">
    <cofactor evidence="15">
        <name>Mg(2+)</name>
        <dbReference type="ChEBI" id="CHEBI:18420"/>
    </cofactor>
    <cofactor evidence="15">
        <name>Mn(2+)</name>
        <dbReference type="ChEBI" id="CHEBI:29035"/>
    </cofactor>
    <text evidence="15">Binds 2 magnesium or manganese ions per subunit.</text>
</comment>
<dbReference type="Pfam" id="PF01820">
    <property type="entry name" value="Dala_Dala_lig_N"/>
    <property type="match status" value="1"/>
</dbReference>
<comment type="cofactor">
    <cofactor evidence="1">
        <name>Mn(2+)</name>
        <dbReference type="ChEBI" id="CHEBI:29035"/>
    </cofactor>
</comment>
<dbReference type="Gene3D" id="3.30.1490.20">
    <property type="entry name" value="ATP-grasp fold, A domain"/>
    <property type="match status" value="1"/>
</dbReference>
<dbReference type="AlphaFoldDB" id="A0A1M6Z351"/>
<dbReference type="RefSeq" id="WP_072853317.1">
    <property type="nucleotide sequence ID" value="NZ_FRAH01000083.1"/>
</dbReference>
<dbReference type="Gene3D" id="3.30.470.20">
    <property type="entry name" value="ATP-grasp fold, B domain"/>
    <property type="match status" value="1"/>
</dbReference>
<organism evidence="18 19">
    <name type="scientific">Anaerotignum lactatifermentans DSM 14214</name>
    <dbReference type="NCBI Taxonomy" id="1121323"/>
    <lineage>
        <taxon>Bacteria</taxon>
        <taxon>Bacillati</taxon>
        <taxon>Bacillota</taxon>
        <taxon>Clostridia</taxon>
        <taxon>Lachnospirales</taxon>
        <taxon>Anaerotignaceae</taxon>
        <taxon>Anaerotignum</taxon>
    </lineage>
</organism>
<dbReference type="PROSITE" id="PS00843">
    <property type="entry name" value="DALA_DALA_LIGASE_1"/>
    <property type="match status" value="1"/>
</dbReference>
<evidence type="ECO:0000256" key="4">
    <source>
        <dbReference type="ARBA" id="ARBA00022723"/>
    </source>
</evidence>
<dbReference type="PROSITE" id="PS50975">
    <property type="entry name" value="ATP_GRASP"/>
    <property type="match status" value="1"/>
</dbReference>
<keyword evidence="6 16" id="KW-0067">ATP-binding</keyword>
<gene>
    <name evidence="12" type="primary">ddl</name>
    <name evidence="18" type="ORF">SAMN02745138_03133</name>
</gene>
<evidence type="ECO:0000256" key="6">
    <source>
        <dbReference type="ARBA" id="ARBA00022840"/>
    </source>
</evidence>
<keyword evidence="5 14" id="KW-0547">Nucleotide-binding</keyword>
<evidence type="ECO:0000256" key="14">
    <source>
        <dbReference type="PIRSR" id="PIRSR039102-2"/>
    </source>
</evidence>
<dbReference type="InterPro" id="IPR011095">
    <property type="entry name" value="Dala_Dala_lig_C"/>
</dbReference>
<dbReference type="PANTHER" id="PTHR23132">
    <property type="entry name" value="D-ALANINE--D-ALANINE LIGASE"/>
    <property type="match status" value="1"/>
</dbReference>
<dbReference type="HAMAP" id="MF_00047">
    <property type="entry name" value="Dala_Dala_lig"/>
    <property type="match status" value="1"/>
</dbReference>
<comment type="function">
    <text evidence="12">Cell wall formation.</text>
</comment>
<comment type="subcellular location">
    <subcellularLocation>
        <location evidence="12">Cytoplasm</location>
    </subcellularLocation>
</comment>
<dbReference type="NCBIfam" id="NF000206">
    <property type="entry name" value="D_ala_D_lac"/>
    <property type="match status" value="1"/>
</dbReference>
<feature type="domain" description="ATP-grasp" evidence="17">
    <location>
        <begin position="136"/>
        <end position="337"/>
    </location>
</feature>
<keyword evidence="4 15" id="KW-0479">Metal-binding</keyword>
<feature type="active site" evidence="13">
    <location>
        <position position="315"/>
    </location>
</feature>
<evidence type="ECO:0000256" key="5">
    <source>
        <dbReference type="ARBA" id="ARBA00022741"/>
    </source>
</evidence>
<keyword evidence="7 15" id="KW-0460">Magnesium</keyword>
<evidence type="ECO:0000256" key="12">
    <source>
        <dbReference type="HAMAP-Rule" id="MF_00047"/>
    </source>
</evidence>
<evidence type="ECO:0000256" key="9">
    <source>
        <dbReference type="ARBA" id="ARBA00022984"/>
    </source>
</evidence>
<evidence type="ECO:0000256" key="2">
    <source>
        <dbReference type="ARBA" id="ARBA00010871"/>
    </source>
</evidence>
<dbReference type="SUPFAM" id="SSF56059">
    <property type="entry name" value="Glutathione synthetase ATP-binding domain-like"/>
    <property type="match status" value="1"/>
</dbReference>
<keyword evidence="12" id="KW-0963">Cytoplasm</keyword>
<dbReference type="NCBIfam" id="NF002528">
    <property type="entry name" value="PRK01966.1-4"/>
    <property type="match status" value="1"/>
</dbReference>
<keyword evidence="11 12" id="KW-0961">Cell wall biogenesis/degradation</keyword>
<dbReference type="GO" id="GO:0009252">
    <property type="term" value="P:peptidoglycan biosynthetic process"/>
    <property type="evidence" value="ECO:0007669"/>
    <property type="project" value="UniProtKB-UniRule"/>
</dbReference>
<proteinExistence type="inferred from homology"/>
<evidence type="ECO:0000256" key="16">
    <source>
        <dbReference type="PROSITE-ProRule" id="PRU00409"/>
    </source>
</evidence>
<keyword evidence="8 12" id="KW-0133">Cell shape</keyword>
<dbReference type="EMBL" id="FRAH01000083">
    <property type="protein sequence ID" value="SHL24832.1"/>
    <property type="molecule type" value="Genomic_DNA"/>
</dbReference>
<dbReference type="PROSITE" id="PS00844">
    <property type="entry name" value="DALA_DALA_LIGASE_2"/>
    <property type="match status" value="1"/>
</dbReference>
<feature type="binding site" evidence="14">
    <location>
        <begin position="303"/>
        <end position="304"/>
    </location>
    <ligand>
        <name>ATP</name>
        <dbReference type="ChEBI" id="CHEBI:30616"/>
    </ligand>
</feature>
<feature type="binding site" evidence="14">
    <location>
        <begin position="176"/>
        <end position="177"/>
    </location>
    <ligand>
        <name>ATP</name>
        <dbReference type="ChEBI" id="CHEBI:30616"/>
    </ligand>
</feature>
<feature type="binding site" evidence="15">
    <location>
        <position position="291"/>
    </location>
    <ligand>
        <name>Mg(2+)</name>
        <dbReference type="ChEBI" id="CHEBI:18420"/>
        <label>1</label>
    </ligand>
</feature>
<dbReference type="GO" id="GO:0005524">
    <property type="term" value="F:ATP binding"/>
    <property type="evidence" value="ECO:0007669"/>
    <property type="project" value="UniProtKB-UniRule"/>
</dbReference>
<evidence type="ECO:0000256" key="7">
    <source>
        <dbReference type="ARBA" id="ARBA00022842"/>
    </source>
</evidence>
<dbReference type="SUPFAM" id="SSF52440">
    <property type="entry name" value="PreATP-grasp domain"/>
    <property type="match status" value="1"/>
</dbReference>
<evidence type="ECO:0000256" key="3">
    <source>
        <dbReference type="ARBA" id="ARBA00022598"/>
    </source>
</evidence>
<keyword evidence="9 12" id="KW-0573">Peptidoglycan synthesis</keyword>
<feature type="binding site" evidence="15">
    <location>
        <position position="304"/>
    </location>
    <ligand>
        <name>Mg(2+)</name>
        <dbReference type="ChEBI" id="CHEBI:18420"/>
        <label>2</label>
    </ligand>
</feature>
<dbReference type="GO" id="GO:0008716">
    <property type="term" value="F:D-alanine-D-alanine ligase activity"/>
    <property type="evidence" value="ECO:0007669"/>
    <property type="project" value="UniProtKB-UniRule"/>
</dbReference>
<dbReference type="InterPro" id="IPR000291">
    <property type="entry name" value="D-Ala_lig_Van_CS"/>
</dbReference>
<evidence type="ECO:0000256" key="8">
    <source>
        <dbReference type="ARBA" id="ARBA00022960"/>
    </source>
</evidence>
<evidence type="ECO:0000256" key="15">
    <source>
        <dbReference type="PIRSR" id="PIRSR039102-3"/>
    </source>
</evidence>
<dbReference type="Gene3D" id="3.40.50.20">
    <property type="match status" value="1"/>
</dbReference>
<keyword evidence="3 12" id="KW-0436">Ligase</keyword>
<evidence type="ECO:0000256" key="1">
    <source>
        <dbReference type="ARBA" id="ARBA00001936"/>
    </source>
</evidence>
<dbReference type="InterPro" id="IPR011761">
    <property type="entry name" value="ATP-grasp"/>
</dbReference>
<dbReference type="Pfam" id="PF07478">
    <property type="entry name" value="Dala_Dala_lig_C"/>
    <property type="match status" value="1"/>
</dbReference>
<evidence type="ECO:0000256" key="13">
    <source>
        <dbReference type="PIRSR" id="PIRSR039102-1"/>
    </source>
</evidence>
<feature type="binding site" evidence="15">
    <location>
        <position position="304"/>
    </location>
    <ligand>
        <name>Mg(2+)</name>
        <dbReference type="ChEBI" id="CHEBI:18420"/>
        <label>1</label>
    </ligand>
</feature>
<feature type="binding site" evidence="15">
    <location>
        <position position="306"/>
    </location>
    <ligand>
        <name>Mg(2+)</name>
        <dbReference type="ChEBI" id="CHEBI:18420"/>
        <label>2</label>
    </ligand>
</feature>
<dbReference type="PIRSF" id="PIRSF039102">
    <property type="entry name" value="Ddl/VanB"/>
    <property type="match status" value="1"/>
</dbReference>
<reference evidence="18 19" key="1">
    <citation type="submission" date="2016-11" db="EMBL/GenBank/DDBJ databases">
        <authorList>
            <person name="Jaros S."/>
            <person name="Januszkiewicz K."/>
            <person name="Wedrychowicz H."/>
        </authorList>
    </citation>
    <scope>NUCLEOTIDE SEQUENCE [LARGE SCALE GENOMIC DNA]</scope>
    <source>
        <strain evidence="18 19">DSM 14214</strain>
    </source>
</reference>
<feature type="binding site" evidence="14">
    <location>
        <begin position="206"/>
        <end position="213"/>
    </location>
    <ligand>
        <name>ATP</name>
        <dbReference type="ChEBI" id="CHEBI:30616"/>
    </ligand>
</feature>
<evidence type="ECO:0000256" key="11">
    <source>
        <dbReference type="ARBA" id="ARBA00023316"/>
    </source>
</evidence>
<comment type="similarity">
    <text evidence="2 12">Belongs to the D-alanine--D-alanine ligase family.</text>
</comment>
<evidence type="ECO:0000259" key="17">
    <source>
        <dbReference type="PROSITE" id="PS50975"/>
    </source>
</evidence>
<keyword evidence="19" id="KW-1185">Reference proteome</keyword>
<dbReference type="InterPro" id="IPR011127">
    <property type="entry name" value="Dala_Dala_lig_N"/>
</dbReference>
<evidence type="ECO:0000313" key="18">
    <source>
        <dbReference type="EMBL" id="SHL24832.1"/>
    </source>
</evidence>
<feature type="binding site" evidence="14">
    <location>
        <position position="132"/>
    </location>
    <ligand>
        <name>ATP</name>
        <dbReference type="ChEBI" id="CHEBI:30616"/>
    </ligand>
</feature>
<evidence type="ECO:0000313" key="19">
    <source>
        <dbReference type="Proteomes" id="UP000183975"/>
    </source>
</evidence>
<dbReference type="OrthoDB" id="9813261at2"/>
<accession>A0A1M6Z351</accession>
<sequence length="344" mass="38017">MKKKVAVLFGGCSEEHDVSIKSAKEIWKYIDTEKYDPVYIGISRSGEWKLCEKPTADWDEKTTQRVILSTNKQDKGMLVLKDGTYELVPLDVVFPMIHGKMGEDGTIQGLLEATGIPYVGCGIPASVLCMDKSMTYLTVSNHGFRVPGFKILHDGENADASALKYPVFVKPARSGSSFGVTKVSKPEDLQAAVDVAREFDKKVLIEEAISGMEVGCAVMGNGDDLKVGEVDQITLSHGIFRIHQEDHPEEGSENAVFTVPANLPVEKRKEIQETAKAMYKVLGCKDLSRVDMFLQEDGTIVLNEVNTMPGFTSYSRYPRMMLATGMTFTELIDHCIEMALQEGK</sequence>
<keyword evidence="10 15" id="KW-0464">Manganese</keyword>
<comment type="pathway">
    <text evidence="12">Cell wall biogenesis; peptidoglycan biosynthesis.</text>
</comment>
<protein>
    <recommendedName>
        <fullName evidence="12">D-alanine--D-alanine ligase</fullName>
        <ecNumber evidence="12">6.3.2.4</ecNumber>
    </recommendedName>
    <alternativeName>
        <fullName evidence="12">D-Ala-D-Ala ligase</fullName>
    </alternativeName>
    <alternativeName>
        <fullName evidence="12">D-alanylalanine synthetase</fullName>
    </alternativeName>
</protein>